<gene>
    <name evidence="3" type="primary">LOC107774031</name>
</gene>
<evidence type="ECO:0000256" key="1">
    <source>
        <dbReference type="SAM" id="MobiDB-lite"/>
    </source>
</evidence>
<reference evidence="3" key="1">
    <citation type="submission" date="2025-08" db="UniProtKB">
        <authorList>
            <consortium name="RefSeq"/>
        </authorList>
    </citation>
    <scope>IDENTIFICATION</scope>
</reference>
<organism evidence="3">
    <name type="scientific">Nicotiana tabacum</name>
    <name type="common">Common tobacco</name>
    <dbReference type="NCBI Taxonomy" id="4097"/>
    <lineage>
        <taxon>Eukaryota</taxon>
        <taxon>Viridiplantae</taxon>
        <taxon>Streptophyta</taxon>
        <taxon>Embryophyta</taxon>
        <taxon>Tracheophyta</taxon>
        <taxon>Spermatophyta</taxon>
        <taxon>Magnoliopsida</taxon>
        <taxon>eudicotyledons</taxon>
        <taxon>Gunneridae</taxon>
        <taxon>Pentapetalae</taxon>
        <taxon>asterids</taxon>
        <taxon>lamiids</taxon>
        <taxon>Solanales</taxon>
        <taxon>Solanaceae</taxon>
        <taxon>Nicotianoideae</taxon>
        <taxon>Nicotianeae</taxon>
        <taxon>Nicotiana</taxon>
    </lineage>
</organism>
<proteinExistence type="predicted"/>
<dbReference type="InterPro" id="IPR005162">
    <property type="entry name" value="Retrotrans_gag_dom"/>
</dbReference>
<feature type="region of interest" description="Disordered" evidence="1">
    <location>
        <begin position="300"/>
        <end position="331"/>
    </location>
</feature>
<dbReference type="PANTHER" id="PTHR33223">
    <property type="entry name" value="CCHC-TYPE DOMAIN-CONTAINING PROTEIN"/>
    <property type="match status" value="1"/>
</dbReference>
<dbReference type="Pfam" id="PF03732">
    <property type="entry name" value="Retrotrans_gag"/>
    <property type="match status" value="1"/>
</dbReference>
<dbReference type="AlphaFoldDB" id="A0A1S3Y9R9"/>
<dbReference type="RefSeq" id="XP_016448960.1">
    <property type="nucleotide sequence ID" value="XM_016593474.1"/>
</dbReference>
<dbReference type="KEGG" id="nta:107774031"/>
<dbReference type="PANTHER" id="PTHR33223:SF11">
    <property type="entry name" value="ELEMENT PROTEIN, PUTATIVE-RELATED"/>
    <property type="match status" value="1"/>
</dbReference>
<name>A0A1S3Y9R9_TOBAC</name>
<feature type="domain" description="Retrotransposon gag" evidence="2">
    <location>
        <begin position="24"/>
        <end position="113"/>
    </location>
</feature>
<accession>A0A1S3Y9R9</accession>
<evidence type="ECO:0000313" key="3">
    <source>
        <dbReference type="RefSeq" id="XP_016448960.1"/>
    </source>
</evidence>
<feature type="compositionally biased region" description="Basic and acidic residues" evidence="1">
    <location>
        <begin position="308"/>
        <end position="331"/>
    </location>
</feature>
<dbReference type="OrthoDB" id="1305902at2759"/>
<protein>
    <recommendedName>
        <fullName evidence="2">Retrotransposon gag domain-containing protein</fullName>
    </recommendedName>
</protein>
<sequence length="331" mass="37845">MDFDEIMNTFRYNGASHNAIYLRAFPFSLKDDANQWLRSLPTGSIRTWEEMTTMFLEKHFSAAKIGRMRKEIHHFSQGEGETVFEAWKRFKELLWRCPHNGMEQWMQLQDFWDRLNLTSRRLLNSAVTGPLMKKTPKVIVTLLNEISVDHGDRRRSSGVHQVESSVAMQAQFSAMAKDIKQLTIAQVQNQPQVGCNMYGLGHPTHECQATAEEVNAVWNFNRGNYQCGNNYNTMGQRHSAIREHGAAIKEIGTGFRNMETQVGQLATLLSERIPGILPTDTERNPKETVNVVTLRSGQVLKDPTPVQKDLELEKESGERLKKEVDKKKKGI</sequence>
<evidence type="ECO:0000259" key="2">
    <source>
        <dbReference type="Pfam" id="PF03732"/>
    </source>
</evidence>
<dbReference type="PaxDb" id="4097-A0A1S3Y9R9"/>